<dbReference type="KEGG" id="hcu:MUN79_00990"/>
<dbReference type="Proteomes" id="UP000831796">
    <property type="component" value="Chromosome"/>
</dbReference>
<name>A0A8T9Q512_9BACT</name>
<organism evidence="1 2">
    <name type="scientific">Hymenobacter cellulosilyticus</name>
    <dbReference type="NCBI Taxonomy" id="2932248"/>
    <lineage>
        <taxon>Bacteria</taxon>
        <taxon>Pseudomonadati</taxon>
        <taxon>Bacteroidota</taxon>
        <taxon>Cytophagia</taxon>
        <taxon>Cytophagales</taxon>
        <taxon>Hymenobacteraceae</taxon>
        <taxon>Hymenobacter</taxon>
    </lineage>
</organism>
<evidence type="ECO:0000313" key="2">
    <source>
        <dbReference type="Proteomes" id="UP000831796"/>
    </source>
</evidence>
<proteinExistence type="predicted"/>
<dbReference type="EMBL" id="CP095046">
    <property type="protein sequence ID" value="UOQ72607.1"/>
    <property type="molecule type" value="Genomic_DNA"/>
</dbReference>
<dbReference type="RefSeq" id="WP_244675966.1">
    <property type="nucleotide sequence ID" value="NZ_CP095046.1"/>
</dbReference>
<reference evidence="1" key="1">
    <citation type="submission" date="2022-04" db="EMBL/GenBank/DDBJ databases">
        <title>Hymenobacter sp. isolated from the air.</title>
        <authorList>
            <person name="Won M."/>
            <person name="Lee C.-M."/>
            <person name="Woen H.-Y."/>
            <person name="Kwon S.-W."/>
        </authorList>
    </citation>
    <scope>NUCLEOTIDE SEQUENCE</scope>
    <source>
        <strain evidence="1">5116S-3</strain>
    </source>
</reference>
<evidence type="ECO:0000313" key="1">
    <source>
        <dbReference type="EMBL" id="UOQ72607.1"/>
    </source>
</evidence>
<keyword evidence="2" id="KW-1185">Reference proteome</keyword>
<dbReference type="AlphaFoldDB" id="A0A8T9Q512"/>
<gene>
    <name evidence="1" type="ORF">MUN79_00990</name>
</gene>
<accession>A0A8T9Q512</accession>
<protein>
    <submittedName>
        <fullName evidence="1">Uncharacterized protein</fullName>
    </submittedName>
</protein>
<sequence length="68" mass="7908">MLRGTYELEPAGPGRTRLILHSQQRLSTRLNPYAGLWTDYVMSEIQERILRVVAKRSEAEAARLLRLR</sequence>